<sequence length="291" mass="31542">MAEQSKLTDWFSSTPHHRKPWPEIAISSSPARNKSIFFFSQTPRLLPSVIAFRLPFNLTLDLASLSNLASCNNPEKTLSTTYAQPDIDDFDISPKPTHTTHITMFARGIRAVSRRAAVAAPLARPTILPARQISPAVAVNATRSYHEKVLDHYSRPRNVGSMNKKDSDVGTGLVGAPACGDVMKLQIRVDPETQKISEVKFKTFGCGSAIASSSYLTELVRGMSLDDAGKVKNTEIAKELCLPPVKLHCSMLAEDAIKSAISDYYTKNPNAKVSNLSGTGMKLPEADAAAA</sequence>
<dbReference type="Proteomes" id="UP000030753">
    <property type="component" value="Unassembled WGS sequence"/>
</dbReference>
<evidence type="ECO:0000256" key="1">
    <source>
        <dbReference type="ARBA" id="ARBA00005151"/>
    </source>
</evidence>
<dbReference type="GO" id="GO:0005506">
    <property type="term" value="F:iron ion binding"/>
    <property type="evidence" value="ECO:0007669"/>
    <property type="project" value="UniProtKB-UniRule"/>
</dbReference>
<feature type="domain" description="NIF system FeS cluster assembly NifU N-terminal" evidence="9">
    <location>
        <begin position="145"/>
        <end position="268"/>
    </location>
</feature>
<accession>W9IAB0</accession>
<comment type="function">
    <text evidence="8">Scaffold protein for the de novo synthesis of iron-sulfur (Fe-S) clusters within mitochondria, which is required for maturation of both mitochondrial and cytoplasmic [2Fe-2S] and [4Fe-4S] proteins.</text>
</comment>
<name>W9IAB0_FUSOX</name>
<keyword evidence="4 8" id="KW-0479">Metal-binding</keyword>
<dbReference type="Pfam" id="PF01592">
    <property type="entry name" value="NifU_N"/>
    <property type="match status" value="1"/>
</dbReference>
<dbReference type="AlphaFoldDB" id="W9IAB0"/>
<keyword evidence="8" id="KW-0496">Mitochondrion</keyword>
<dbReference type="Gene3D" id="3.90.1010.10">
    <property type="match status" value="1"/>
</dbReference>
<dbReference type="SUPFAM" id="SSF82649">
    <property type="entry name" value="SufE/NifU"/>
    <property type="match status" value="1"/>
</dbReference>
<dbReference type="GO" id="GO:0016226">
    <property type="term" value="P:iron-sulfur cluster assembly"/>
    <property type="evidence" value="ECO:0007669"/>
    <property type="project" value="UniProtKB-UniRule"/>
</dbReference>
<keyword evidence="8" id="KW-0809">Transit peptide</keyword>
<comment type="pathway">
    <text evidence="1">Cofactor biosynthesis; iron-sulfur cluster biosynthesis.</text>
</comment>
<dbReference type="CDD" id="cd06664">
    <property type="entry name" value="IscU_like"/>
    <property type="match status" value="1"/>
</dbReference>
<dbReference type="HOGENOM" id="CLU_079283_1_2_1"/>
<keyword evidence="6 8" id="KW-0411">Iron-sulfur</keyword>
<dbReference type="NCBIfam" id="TIGR01999">
    <property type="entry name" value="iscU"/>
    <property type="match status" value="1"/>
</dbReference>
<comment type="cofactor">
    <cofactor evidence="7 8">
        <name>[2Fe-2S] cluster</name>
        <dbReference type="ChEBI" id="CHEBI:190135"/>
    </cofactor>
</comment>
<evidence type="ECO:0000256" key="8">
    <source>
        <dbReference type="RuleBase" id="RU362089"/>
    </source>
</evidence>
<dbReference type="GO" id="GO:0051537">
    <property type="term" value="F:2 iron, 2 sulfur cluster binding"/>
    <property type="evidence" value="ECO:0007669"/>
    <property type="project" value="UniProtKB-KW"/>
</dbReference>
<evidence type="ECO:0000256" key="5">
    <source>
        <dbReference type="ARBA" id="ARBA00023004"/>
    </source>
</evidence>
<evidence type="ECO:0000313" key="11">
    <source>
        <dbReference type="Proteomes" id="UP000030753"/>
    </source>
</evidence>
<dbReference type="FunFam" id="3.90.1010.10:FF:000005">
    <property type="entry name" value="Iron-sulfur cluster assembly protein"/>
    <property type="match status" value="1"/>
</dbReference>
<dbReference type="PANTHER" id="PTHR10093">
    <property type="entry name" value="IRON-SULFUR CLUSTER ASSEMBLY ENZYME NIFU HOMOLOG"/>
    <property type="match status" value="1"/>
</dbReference>
<dbReference type="InterPro" id="IPR002871">
    <property type="entry name" value="NIF_FeS_clus_asmbl_NifU_N"/>
</dbReference>
<evidence type="ECO:0000256" key="6">
    <source>
        <dbReference type="ARBA" id="ARBA00023014"/>
    </source>
</evidence>
<evidence type="ECO:0000259" key="9">
    <source>
        <dbReference type="Pfam" id="PF01592"/>
    </source>
</evidence>
<organism evidence="10 11">
    <name type="scientific">Fusarium oxysporum NRRL 32931</name>
    <dbReference type="NCBI Taxonomy" id="660029"/>
    <lineage>
        <taxon>Eukaryota</taxon>
        <taxon>Fungi</taxon>
        <taxon>Dikarya</taxon>
        <taxon>Ascomycota</taxon>
        <taxon>Pezizomycotina</taxon>
        <taxon>Sordariomycetes</taxon>
        <taxon>Hypocreomycetidae</taxon>
        <taxon>Hypocreales</taxon>
        <taxon>Nectriaceae</taxon>
        <taxon>Fusarium</taxon>
        <taxon>Fusarium oxysporum species complex</taxon>
    </lineage>
</organism>
<evidence type="ECO:0000256" key="4">
    <source>
        <dbReference type="ARBA" id="ARBA00022723"/>
    </source>
</evidence>
<comment type="similarity">
    <text evidence="2 8">Belongs to the NifU family.</text>
</comment>
<dbReference type="GO" id="GO:0005759">
    <property type="term" value="C:mitochondrial matrix"/>
    <property type="evidence" value="ECO:0007669"/>
    <property type="project" value="UniProtKB-SubCell"/>
</dbReference>
<dbReference type="EMBL" id="JH717843">
    <property type="protein sequence ID" value="EWY91848.1"/>
    <property type="molecule type" value="Genomic_DNA"/>
</dbReference>
<evidence type="ECO:0000313" key="10">
    <source>
        <dbReference type="EMBL" id="EWY91848.1"/>
    </source>
</evidence>
<reference evidence="10 11" key="1">
    <citation type="submission" date="2011-06" db="EMBL/GenBank/DDBJ databases">
        <title>The Genome Sequence of Fusarium oxysporum FOSC 3-a.</title>
        <authorList>
            <consortium name="The Broad Institute Genome Sequencing Platform"/>
            <person name="Ma L.-J."/>
            <person name="Gale L.R."/>
            <person name="Schwartz D.C."/>
            <person name="Zhou S."/>
            <person name="Corby-Kistler H."/>
            <person name="Young S.K."/>
            <person name="Zeng Q."/>
            <person name="Gargeya S."/>
            <person name="Fitzgerald M."/>
            <person name="Haas B."/>
            <person name="Abouelleil A."/>
            <person name="Alvarado L."/>
            <person name="Arachchi H.M."/>
            <person name="Berlin A."/>
            <person name="Brown A."/>
            <person name="Chapman S.B."/>
            <person name="Chen Z."/>
            <person name="Dunbar C."/>
            <person name="Freedman E."/>
            <person name="Gearin G."/>
            <person name="Gellesch M."/>
            <person name="Goldberg J."/>
            <person name="Griggs A."/>
            <person name="Gujja S."/>
            <person name="Heiman D."/>
            <person name="Howarth C."/>
            <person name="Larson L."/>
            <person name="Lui A."/>
            <person name="MacDonald P.J.P."/>
            <person name="Mehta T."/>
            <person name="Montmayeur A."/>
            <person name="Murphy C."/>
            <person name="Neiman D."/>
            <person name="Pearson M."/>
            <person name="Priest M."/>
            <person name="Roberts A."/>
            <person name="Saif S."/>
            <person name="Shea T."/>
            <person name="Shenoy N."/>
            <person name="Sisk P."/>
            <person name="Stolte C."/>
            <person name="Sykes S."/>
            <person name="Wortman J."/>
            <person name="Nusbaum C."/>
            <person name="Birren B."/>
        </authorList>
    </citation>
    <scope>NUCLEOTIDE SEQUENCE [LARGE SCALE GENOMIC DNA]</scope>
    <source>
        <strain evidence="11">FOSC 3-a</strain>
    </source>
</reference>
<dbReference type="OrthoDB" id="1925777at2759"/>
<comment type="subcellular location">
    <subcellularLocation>
        <location evidence="8">Mitochondrion matrix</location>
    </subcellularLocation>
</comment>
<dbReference type="InterPro" id="IPR011339">
    <property type="entry name" value="ISCU"/>
</dbReference>
<keyword evidence="5 8" id="KW-0408">Iron</keyword>
<keyword evidence="3 8" id="KW-0001">2Fe-2S</keyword>
<evidence type="ECO:0000256" key="3">
    <source>
        <dbReference type="ARBA" id="ARBA00022714"/>
    </source>
</evidence>
<dbReference type="UniPathway" id="UPA00266"/>
<protein>
    <recommendedName>
        <fullName evidence="8">Iron-sulfur cluster assembly protein</fullName>
    </recommendedName>
</protein>
<evidence type="ECO:0000256" key="2">
    <source>
        <dbReference type="ARBA" id="ARBA00006420"/>
    </source>
</evidence>
<gene>
    <name evidence="10" type="ORF">FOYG_08801</name>
</gene>
<proteinExistence type="inferred from homology"/>
<evidence type="ECO:0000256" key="7">
    <source>
        <dbReference type="ARBA" id="ARBA00034078"/>
    </source>
</evidence>